<keyword evidence="2" id="KW-0812">Transmembrane</keyword>
<sequence>MDNCHLTRSPSISSFDTNHSSWSFVGEDDFDLLDHEDDGSASEDEIDEIDEKDDQVEEEDDDSTDDDDISILTGEEDILNDSSTLGRTDVNRISEQLDQLSKCFDSPYTHMLENFTLERNVRFMAIISAATIAVVIFYSLLGIGKPESLSFTSTENICFIDKERFLGLQHRDAASSFLRPFFETLLKPSISAFSVLPSSIPKLHANKPFSWIFNSESISALQDDRGYFAKNECERVSAEHQFSAVNEAVRRYFKLTKKLEKPCRYASSISPNINETPVDKKNTETCCGKLQMDLQKPSSLSKPTLPISPFSANHFSIEPKIELLASTSSSELVLNMPVRKELTSVSECIMELEHVEKQCFEVVPDAKQIESLGKKRAKLKRAELSYKTDLNSLLADSKLFESGKLFENEVRKSKKGKNEVLVISSMKKAISKIVDRARLYHDKSSEQFKKAVNNIAQKNRPKTFRMGKKTNIVKERCVFNSSCNVLASLARTLAGISLFPAIVGQTNAAKYINSLLDLSTCTRLRLVCETCWWTGKCCPKERCTFLPWQRHFNTKRFLALQGHKMLQAFRELGWSMPEKKLKDSDGKLKFKLDHPIRSAGSEKEVVSGLDFHLSAFPTAQKEIDGTSF</sequence>
<keyword evidence="4" id="KW-1185">Reference proteome</keyword>
<gene>
    <name evidence="3" type="ORF">X798_00236</name>
</gene>
<protein>
    <submittedName>
        <fullName evidence="3">Uncharacterized protein</fullName>
    </submittedName>
</protein>
<dbReference type="EMBL" id="KZ269977">
    <property type="protein sequence ID" value="OZC12605.1"/>
    <property type="molecule type" value="Genomic_DNA"/>
</dbReference>
<keyword evidence="2" id="KW-0472">Membrane</keyword>
<evidence type="ECO:0000256" key="1">
    <source>
        <dbReference type="SAM" id="MobiDB-lite"/>
    </source>
</evidence>
<feature type="compositionally biased region" description="Acidic residues" evidence="1">
    <location>
        <begin position="26"/>
        <end position="69"/>
    </location>
</feature>
<evidence type="ECO:0000313" key="3">
    <source>
        <dbReference type="EMBL" id="OZC12605.1"/>
    </source>
</evidence>
<feature type="transmembrane region" description="Helical" evidence="2">
    <location>
        <begin position="121"/>
        <end position="141"/>
    </location>
</feature>
<reference evidence="3 4" key="1">
    <citation type="submission" date="2015-12" db="EMBL/GenBank/DDBJ databases">
        <title>Draft genome of the nematode, Onchocerca flexuosa.</title>
        <authorList>
            <person name="Mitreva M."/>
        </authorList>
    </citation>
    <scope>NUCLEOTIDE SEQUENCE [LARGE SCALE GENOMIC DNA]</scope>
    <source>
        <strain evidence="3">Red Deer</strain>
    </source>
</reference>
<keyword evidence="2" id="KW-1133">Transmembrane helix</keyword>
<accession>A0A238C668</accession>
<feature type="region of interest" description="Disordered" evidence="1">
    <location>
        <begin position="1"/>
        <end position="69"/>
    </location>
</feature>
<dbReference type="Proteomes" id="UP000242913">
    <property type="component" value="Unassembled WGS sequence"/>
</dbReference>
<proteinExistence type="predicted"/>
<evidence type="ECO:0000313" key="4">
    <source>
        <dbReference type="Proteomes" id="UP000242913"/>
    </source>
</evidence>
<dbReference type="AlphaFoldDB" id="A0A238C668"/>
<organism evidence="3 4">
    <name type="scientific">Onchocerca flexuosa</name>
    <dbReference type="NCBI Taxonomy" id="387005"/>
    <lineage>
        <taxon>Eukaryota</taxon>
        <taxon>Metazoa</taxon>
        <taxon>Ecdysozoa</taxon>
        <taxon>Nematoda</taxon>
        <taxon>Chromadorea</taxon>
        <taxon>Rhabditida</taxon>
        <taxon>Spirurina</taxon>
        <taxon>Spiruromorpha</taxon>
        <taxon>Filarioidea</taxon>
        <taxon>Onchocercidae</taxon>
        <taxon>Onchocerca</taxon>
    </lineage>
</organism>
<feature type="compositionally biased region" description="Polar residues" evidence="1">
    <location>
        <begin position="1"/>
        <end position="23"/>
    </location>
</feature>
<name>A0A238C668_9BILA</name>
<dbReference type="OrthoDB" id="5816293at2759"/>
<evidence type="ECO:0000256" key="2">
    <source>
        <dbReference type="SAM" id="Phobius"/>
    </source>
</evidence>